<name>A0AAT9V516_9CAUD</name>
<protein>
    <submittedName>
        <fullName evidence="1">Uncharacterized protein</fullName>
    </submittedName>
</protein>
<organism evidence="1">
    <name type="scientific">Klebsiella phage Kpn74</name>
    <dbReference type="NCBI Taxonomy" id="3044026"/>
    <lineage>
        <taxon>Viruses</taxon>
        <taxon>Duplodnaviria</taxon>
        <taxon>Heunggongvirae</taxon>
        <taxon>Uroviricota</taxon>
        <taxon>Caudoviricetes</taxon>
    </lineage>
</organism>
<evidence type="ECO:0000313" key="1">
    <source>
        <dbReference type="EMBL" id="WJE88279.1"/>
    </source>
</evidence>
<sequence length="96" mass="10930">MGLQQLGCRGFKLIRNGRSIRLNQCIDDDLDDLLRCLARCASFCGFSHFLFVADEVIPGQAADEYGGAKQLGFNDGWLRFKQRGFQRGQVIFVFHR</sequence>
<accession>A0AAT9V516</accession>
<proteinExistence type="predicted"/>
<dbReference type="EMBL" id="OQ790078">
    <property type="protein sequence ID" value="WJE88279.1"/>
    <property type="molecule type" value="Genomic_DNA"/>
</dbReference>
<reference evidence="1" key="1">
    <citation type="journal article" date="2024" name="Can. J. Microbiol.">
        <title>Biological and genomic characteristics of three novel bacteriophages and a phage-plasmid of Klebsiella pneumoniae.</title>
        <authorList>
            <person name="Uskudar-Guclu A."/>
            <person name="Unlu S."/>
            <person name="Salih-Dogan H."/>
            <person name="Yalcin S."/>
            <person name="Basustaoglu A."/>
        </authorList>
    </citation>
    <scope>NUCLEOTIDE SEQUENCE</scope>
</reference>